<proteinExistence type="inferred from homology"/>
<keyword evidence="2" id="KW-0813">Transport</keyword>
<keyword evidence="4" id="KW-0067">ATP-binding</keyword>
<feature type="domain" description="ABC transporter" evidence="5">
    <location>
        <begin position="4"/>
        <end position="230"/>
    </location>
</feature>
<dbReference type="GO" id="GO:0016887">
    <property type="term" value="F:ATP hydrolysis activity"/>
    <property type="evidence" value="ECO:0007669"/>
    <property type="project" value="InterPro"/>
</dbReference>
<dbReference type="InterPro" id="IPR027417">
    <property type="entry name" value="P-loop_NTPase"/>
</dbReference>
<dbReference type="HOGENOM" id="CLU_000604_1_2_2"/>
<evidence type="ECO:0000313" key="7">
    <source>
        <dbReference type="Proteomes" id="UP000028501"/>
    </source>
</evidence>
<protein>
    <submittedName>
        <fullName evidence="6">ABC-type multidrug transport system, ATPase component</fullName>
    </submittedName>
</protein>
<dbReference type="SMART" id="SM00382">
    <property type="entry name" value="AAA"/>
    <property type="match status" value="1"/>
</dbReference>
<dbReference type="SUPFAM" id="SSF52540">
    <property type="entry name" value="P-loop containing nucleoside triphosphate hydrolases"/>
    <property type="match status" value="1"/>
</dbReference>
<keyword evidence="3" id="KW-0547">Nucleotide-binding</keyword>
<dbReference type="InterPro" id="IPR003439">
    <property type="entry name" value="ABC_transporter-like_ATP-bd"/>
</dbReference>
<sequence>MAQIEVENLTKVFNGFRALDGISLVVERGEIFGFLGPNGAGKTTTINCCLGLIKPTSGSVRIAGMDVEEKPVEVKEICGYLPENYGFYPNLTARQNLLYFSEFYANPKDNVDELLALVGLQDSADKKVGEFSRGMKQRLALAQALINDPEVVFLDEPTNGLDPQGIADFRKIIRELNQKGKTFFFSSHILSEVREVCSVVGIINRGRIVKVGKISELSGSMEVVVQTEPRADESLLREFGEVEYDESRDVYVIKVESDCRVEISRTLFEHGFVVKELSLREPSLEKIYLSMVGE</sequence>
<dbReference type="InterPro" id="IPR003593">
    <property type="entry name" value="AAA+_ATPase"/>
</dbReference>
<evidence type="ECO:0000256" key="1">
    <source>
        <dbReference type="ARBA" id="ARBA00005417"/>
    </source>
</evidence>
<reference evidence="6 7" key="1">
    <citation type="submission" date="2013-07" db="EMBL/GenBank/DDBJ databases">
        <title>Genome of Archaeoglobus fulgidus.</title>
        <authorList>
            <person name="Fiebig A."/>
            <person name="Birkeland N.-K."/>
        </authorList>
    </citation>
    <scope>NUCLEOTIDE SEQUENCE [LARGE SCALE GENOMIC DNA]</scope>
    <source>
        <strain evidence="6 7">DSM 8774</strain>
    </source>
</reference>
<evidence type="ECO:0000256" key="2">
    <source>
        <dbReference type="ARBA" id="ARBA00022448"/>
    </source>
</evidence>
<dbReference type="GO" id="GO:0005524">
    <property type="term" value="F:ATP binding"/>
    <property type="evidence" value="ECO:0007669"/>
    <property type="project" value="UniProtKB-KW"/>
</dbReference>
<evidence type="ECO:0000313" key="6">
    <source>
        <dbReference type="EMBL" id="AIG98010.1"/>
    </source>
</evidence>
<dbReference type="AlphaFoldDB" id="A0A075WC84"/>
<dbReference type="EMBL" id="CP006577">
    <property type="protein sequence ID" value="AIG98010.1"/>
    <property type="molecule type" value="Genomic_DNA"/>
</dbReference>
<dbReference type="KEGG" id="afg:AFULGI_00012350"/>
<dbReference type="Pfam" id="PF00005">
    <property type="entry name" value="ABC_tran"/>
    <property type="match status" value="1"/>
</dbReference>
<dbReference type="Proteomes" id="UP000028501">
    <property type="component" value="Chromosome"/>
</dbReference>
<evidence type="ECO:0000259" key="5">
    <source>
        <dbReference type="PROSITE" id="PS50893"/>
    </source>
</evidence>
<evidence type="ECO:0000256" key="4">
    <source>
        <dbReference type="ARBA" id="ARBA00022840"/>
    </source>
</evidence>
<gene>
    <name evidence="6" type="ORF">AFULGI_00012350</name>
</gene>
<dbReference type="PANTHER" id="PTHR43335:SF4">
    <property type="entry name" value="ABC TRANSPORTER, ATP-BINDING PROTEIN"/>
    <property type="match status" value="1"/>
</dbReference>
<dbReference type="Gene3D" id="3.40.50.300">
    <property type="entry name" value="P-loop containing nucleotide triphosphate hydrolases"/>
    <property type="match status" value="1"/>
</dbReference>
<dbReference type="CDD" id="cd03230">
    <property type="entry name" value="ABC_DR_subfamily_A"/>
    <property type="match status" value="1"/>
</dbReference>
<comment type="similarity">
    <text evidence="1">Belongs to the ABC transporter superfamily.</text>
</comment>
<accession>A0A075WC84</accession>
<dbReference type="RefSeq" id="WP_010878632.1">
    <property type="nucleotide sequence ID" value="NZ_CP006577.1"/>
</dbReference>
<organism evidence="6 7">
    <name type="scientific">Archaeoglobus fulgidus DSM 8774</name>
    <dbReference type="NCBI Taxonomy" id="1344584"/>
    <lineage>
        <taxon>Archaea</taxon>
        <taxon>Methanobacteriati</taxon>
        <taxon>Methanobacteriota</taxon>
        <taxon>Archaeoglobi</taxon>
        <taxon>Archaeoglobales</taxon>
        <taxon>Archaeoglobaceae</taxon>
        <taxon>Archaeoglobus</taxon>
    </lineage>
</organism>
<dbReference type="PROSITE" id="PS50893">
    <property type="entry name" value="ABC_TRANSPORTER_2"/>
    <property type="match status" value="1"/>
</dbReference>
<evidence type="ECO:0000256" key="3">
    <source>
        <dbReference type="ARBA" id="ARBA00022741"/>
    </source>
</evidence>
<name>A0A075WC84_ARCFL</name>
<dbReference type="GeneID" id="24794742"/>
<dbReference type="PANTHER" id="PTHR43335">
    <property type="entry name" value="ABC TRANSPORTER, ATP-BINDING PROTEIN"/>
    <property type="match status" value="1"/>
</dbReference>